<comment type="caution">
    <text evidence="2">The sequence shown here is derived from an EMBL/GenBank/DDBJ whole genome shotgun (WGS) entry which is preliminary data.</text>
</comment>
<feature type="compositionally biased region" description="Basic and acidic residues" evidence="1">
    <location>
        <begin position="18"/>
        <end position="28"/>
    </location>
</feature>
<accession>A0A4Z2GV29</accession>
<evidence type="ECO:0000256" key="1">
    <source>
        <dbReference type="SAM" id="MobiDB-lite"/>
    </source>
</evidence>
<sequence>MEEEEGEGVEEEEEEEADSGHLDVRDLLHLQTQVLPLDGHPGPPLTGAGLSMKKSPSQTMEKSTERSPASSPSYQYWKT</sequence>
<reference evidence="2 3" key="1">
    <citation type="submission" date="2019-03" db="EMBL/GenBank/DDBJ databases">
        <title>First draft genome of Liparis tanakae, snailfish: a comprehensive survey of snailfish specific genes.</title>
        <authorList>
            <person name="Kim W."/>
            <person name="Song I."/>
            <person name="Jeong J.-H."/>
            <person name="Kim D."/>
            <person name="Kim S."/>
            <person name="Ryu S."/>
            <person name="Song J.Y."/>
            <person name="Lee S.K."/>
        </authorList>
    </citation>
    <scope>NUCLEOTIDE SEQUENCE [LARGE SCALE GENOMIC DNA]</scope>
    <source>
        <tissue evidence="2">Muscle</tissue>
    </source>
</reference>
<proteinExistence type="predicted"/>
<feature type="compositionally biased region" description="Acidic residues" evidence="1">
    <location>
        <begin position="1"/>
        <end position="17"/>
    </location>
</feature>
<dbReference type="AlphaFoldDB" id="A0A4Z2GV29"/>
<keyword evidence="3" id="KW-1185">Reference proteome</keyword>
<feature type="compositionally biased region" description="Polar residues" evidence="1">
    <location>
        <begin position="54"/>
        <end position="79"/>
    </location>
</feature>
<dbReference type="EMBL" id="SRLO01000424">
    <property type="protein sequence ID" value="TNN56592.1"/>
    <property type="molecule type" value="Genomic_DNA"/>
</dbReference>
<organism evidence="2 3">
    <name type="scientific">Liparis tanakae</name>
    <name type="common">Tanaka's snailfish</name>
    <dbReference type="NCBI Taxonomy" id="230148"/>
    <lineage>
        <taxon>Eukaryota</taxon>
        <taxon>Metazoa</taxon>
        <taxon>Chordata</taxon>
        <taxon>Craniata</taxon>
        <taxon>Vertebrata</taxon>
        <taxon>Euteleostomi</taxon>
        <taxon>Actinopterygii</taxon>
        <taxon>Neopterygii</taxon>
        <taxon>Teleostei</taxon>
        <taxon>Neoteleostei</taxon>
        <taxon>Acanthomorphata</taxon>
        <taxon>Eupercaria</taxon>
        <taxon>Perciformes</taxon>
        <taxon>Cottioidei</taxon>
        <taxon>Cottales</taxon>
        <taxon>Liparidae</taxon>
        <taxon>Liparis</taxon>
    </lineage>
</organism>
<name>A0A4Z2GV29_9TELE</name>
<protein>
    <submittedName>
        <fullName evidence="2">Uncharacterized protein</fullName>
    </submittedName>
</protein>
<feature type="region of interest" description="Disordered" evidence="1">
    <location>
        <begin position="1"/>
        <end position="79"/>
    </location>
</feature>
<evidence type="ECO:0000313" key="3">
    <source>
        <dbReference type="Proteomes" id="UP000314294"/>
    </source>
</evidence>
<dbReference type="Proteomes" id="UP000314294">
    <property type="component" value="Unassembled WGS sequence"/>
</dbReference>
<gene>
    <name evidence="2" type="ORF">EYF80_033129</name>
</gene>
<evidence type="ECO:0000313" key="2">
    <source>
        <dbReference type="EMBL" id="TNN56592.1"/>
    </source>
</evidence>